<dbReference type="GO" id="GO:0004222">
    <property type="term" value="F:metalloendopeptidase activity"/>
    <property type="evidence" value="ECO:0007669"/>
    <property type="project" value="InterPro"/>
</dbReference>
<evidence type="ECO:0000256" key="1">
    <source>
        <dbReference type="ARBA" id="ARBA00022670"/>
    </source>
</evidence>
<keyword evidence="7" id="KW-0472">Membrane</keyword>
<feature type="transmembrane region" description="Helical" evidence="7">
    <location>
        <begin position="31"/>
        <end position="52"/>
    </location>
</feature>
<evidence type="ECO:0000256" key="3">
    <source>
        <dbReference type="ARBA" id="ARBA00022801"/>
    </source>
</evidence>
<feature type="transmembrane region" description="Helical" evidence="7">
    <location>
        <begin position="64"/>
        <end position="86"/>
    </location>
</feature>
<dbReference type="AlphaFoldDB" id="A1KYM5"/>
<evidence type="ECO:0000256" key="7">
    <source>
        <dbReference type="SAM" id="Phobius"/>
    </source>
</evidence>
<keyword evidence="7" id="KW-0812">Transmembrane</keyword>
<dbReference type="Gene3D" id="3.30.2010.10">
    <property type="entry name" value="Metalloproteases ('zincins'), catalytic domain"/>
    <property type="match status" value="1"/>
</dbReference>
<keyword evidence="2" id="KW-0479">Metal-binding</keyword>
<keyword evidence="4 6" id="KW-0862">Zinc</keyword>
<feature type="domain" description="Peptidase M48" evidence="8">
    <location>
        <begin position="122"/>
        <end position="160"/>
    </location>
</feature>
<gene>
    <name evidence="9" type="primary">sbr0016</name>
</gene>
<dbReference type="EMBL" id="AY728387">
    <property type="protein sequence ID" value="AAW57078.1"/>
    <property type="molecule type" value="Genomic_DNA"/>
</dbReference>
<sequence>MIVVALILAWSIRLYTPLSHIPWTTRWQRSLFCFVFSPLLLLMTAIAVMVMGCHGKMLGWQSGWYSYSFAISFLIFTTTSIVKLAFQGWQSIQITNKYPQKTIEGKTIRLLDTSFPYSAQVGFWNSKLVISQGLLDTLDKGHLSAVVAHEEAHTQYRDTFWFFILGWLGYISPWLPNTDELWQDLLLLREIRADRRASQQVDPLLIAESLVIITQKIHMISGNITTGVMEVAFHDKAISGRINERIDALLSESKNPINTSWKLSYISLTLAPLILIPFHG</sequence>
<evidence type="ECO:0000256" key="2">
    <source>
        <dbReference type="ARBA" id="ARBA00022723"/>
    </source>
</evidence>
<evidence type="ECO:0000256" key="4">
    <source>
        <dbReference type="ARBA" id="ARBA00022833"/>
    </source>
</evidence>
<name>A1KYM5_9CYAN</name>
<accession>A1KYM5</accession>
<dbReference type="CDD" id="cd07326">
    <property type="entry name" value="M56_BlaR1_MecR1_like"/>
    <property type="match status" value="1"/>
</dbReference>
<protein>
    <submittedName>
        <fullName evidence="9">Uncharacterized protein sbr0016</fullName>
    </submittedName>
</protein>
<proteinExistence type="inferred from homology"/>
<evidence type="ECO:0000256" key="6">
    <source>
        <dbReference type="RuleBase" id="RU003983"/>
    </source>
</evidence>
<dbReference type="PANTHER" id="PTHR34978">
    <property type="entry name" value="POSSIBLE SENSOR-TRANSDUCER PROTEIN BLAR"/>
    <property type="match status" value="1"/>
</dbReference>
<comment type="similarity">
    <text evidence="6">Belongs to the peptidase M48 family.</text>
</comment>
<dbReference type="InterPro" id="IPR001915">
    <property type="entry name" value="Peptidase_M48"/>
</dbReference>
<dbReference type="Pfam" id="PF01435">
    <property type="entry name" value="Peptidase_M48"/>
    <property type="match status" value="1"/>
</dbReference>
<evidence type="ECO:0000256" key="5">
    <source>
        <dbReference type="ARBA" id="ARBA00023049"/>
    </source>
</evidence>
<keyword evidence="1 6" id="KW-0645">Protease</keyword>
<keyword evidence="5 6" id="KW-0482">Metalloprotease</keyword>
<organism evidence="9">
    <name type="scientific">cyanobacterium endosymbiont of Rhopalodia gibba</name>
    <dbReference type="NCBI Taxonomy" id="309035"/>
    <lineage>
        <taxon>Bacteria</taxon>
        <taxon>Bacillati</taxon>
        <taxon>Cyanobacteriota</taxon>
    </lineage>
</organism>
<dbReference type="InterPro" id="IPR052173">
    <property type="entry name" value="Beta-lactam_resp_regulator"/>
</dbReference>
<dbReference type="PANTHER" id="PTHR34978:SF3">
    <property type="entry name" value="SLR0241 PROTEIN"/>
    <property type="match status" value="1"/>
</dbReference>
<reference evidence="9" key="1">
    <citation type="journal article" date="2008" name="BMC Evol. Biol.">
        <title>The cyanobacterial endosymbiont of the unicellular algae Rhopalodia gibba shows reductive genome evolution.</title>
        <authorList>
            <person name="Kneip C."/>
            <person name="Voss C."/>
            <person name="Lockhart P.J."/>
            <person name="Maier U.G."/>
        </authorList>
    </citation>
    <scope>NUCLEOTIDE SEQUENCE</scope>
</reference>
<evidence type="ECO:0000313" key="9">
    <source>
        <dbReference type="EMBL" id="AAW57078.1"/>
    </source>
</evidence>
<evidence type="ECO:0000259" key="8">
    <source>
        <dbReference type="Pfam" id="PF01435"/>
    </source>
</evidence>
<dbReference type="GO" id="GO:0046872">
    <property type="term" value="F:metal ion binding"/>
    <property type="evidence" value="ECO:0007669"/>
    <property type="project" value="UniProtKB-KW"/>
</dbReference>
<keyword evidence="7" id="KW-1133">Transmembrane helix</keyword>
<keyword evidence="3 6" id="KW-0378">Hydrolase</keyword>
<dbReference type="GO" id="GO:0006508">
    <property type="term" value="P:proteolysis"/>
    <property type="evidence" value="ECO:0007669"/>
    <property type="project" value="UniProtKB-KW"/>
</dbReference>
<comment type="cofactor">
    <cofactor evidence="6">
        <name>Zn(2+)</name>
        <dbReference type="ChEBI" id="CHEBI:29105"/>
    </cofactor>
    <text evidence="6">Binds 1 zinc ion per subunit.</text>
</comment>